<keyword evidence="1 5" id="KW-0436">Ligase</keyword>
<keyword evidence="2 5" id="KW-0547">Nucleotide-binding</keyword>
<dbReference type="GO" id="GO:0004357">
    <property type="term" value="F:glutamate-cysteine ligase activity"/>
    <property type="evidence" value="ECO:0007669"/>
    <property type="project" value="UniProtKB-EC"/>
</dbReference>
<dbReference type="RefSeq" id="WP_141864612.1">
    <property type="nucleotide sequence ID" value="NZ_BAABAN010000016.1"/>
</dbReference>
<evidence type="ECO:0000256" key="3">
    <source>
        <dbReference type="ARBA" id="ARBA00022840"/>
    </source>
</evidence>
<comment type="caution">
    <text evidence="6">The sequence shown here is derived from an EMBL/GenBank/DDBJ whole genome shotgun (WGS) entry which is preliminary data.</text>
</comment>
<dbReference type="OrthoDB" id="9769628at2"/>
<proteinExistence type="inferred from homology"/>
<reference evidence="6 7" key="1">
    <citation type="submission" date="2019-06" db="EMBL/GenBank/DDBJ databases">
        <title>Sequencing the genomes of 1000 actinobacteria strains.</title>
        <authorList>
            <person name="Klenk H.-P."/>
        </authorList>
    </citation>
    <scope>NUCLEOTIDE SEQUENCE [LARGE SCALE GENOMIC DNA]</scope>
    <source>
        <strain evidence="6 7">DSM 24083</strain>
    </source>
</reference>
<dbReference type="InterPro" id="IPR014746">
    <property type="entry name" value="Gln_synth/guanido_kin_cat_dom"/>
</dbReference>
<dbReference type="GO" id="GO:0042398">
    <property type="term" value="P:modified amino acid biosynthetic process"/>
    <property type="evidence" value="ECO:0007669"/>
    <property type="project" value="InterPro"/>
</dbReference>
<evidence type="ECO:0000256" key="5">
    <source>
        <dbReference type="HAMAP-Rule" id="MF_01609"/>
    </source>
</evidence>
<keyword evidence="3 5" id="KW-0067">ATP-binding</keyword>
<dbReference type="EC" id="6.3.2.2" evidence="5"/>
<accession>A0A543ANN5</accession>
<evidence type="ECO:0000313" key="7">
    <source>
        <dbReference type="Proteomes" id="UP000319746"/>
    </source>
</evidence>
<dbReference type="SUPFAM" id="SSF55931">
    <property type="entry name" value="Glutamine synthetase/guanido kinase"/>
    <property type="match status" value="1"/>
</dbReference>
<dbReference type="PANTHER" id="PTHR36510">
    <property type="entry name" value="GLUTAMATE--CYSTEINE LIGASE 2-RELATED"/>
    <property type="match status" value="1"/>
</dbReference>
<dbReference type="Pfam" id="PF04107">
    <property type="entry name" value="GCS2"/>
    <property type="match status" value="1"/>
</dbReference>
<dbReference type="HAMAP" id="MF_01609">
    <property type="entry name" value="Glu_cys_ligase_2"/>
    <property type="match status" value="1"/>
</dbReference>
<dbReference type="NCBIfam" id="TIGR02050">
    <property type="entry name" value="gshA_cyan_rel"/>
    <property type="match status" value="1"/>
</dbReference>
<evidence type="ECO:0000256" key="2">
    <source>
        <dbReference type="ARBA" id="ARBA00022741"/>
    </source>
</evidence>
<evidence type="ECO:0000256" key="4">
    <source>
        <dbReference type="ARBA" id="ARBA00048819"/>
    </source>
</evidence>
<evidence type="ECO:0000313" key="6">
    <source>
        <dbReference type="EMBL" id="TQL74165.1"/>
    </source>
</evidence>
<dbReference type="InterPro" id="IPR011793">
    <property type="entry name" value="YbdK"/>
</dbReference>
<dbReference type="InterPro" id="IPR050141">
    <property type="entry name" value="GCL_type2/YbdK_subfam"/>
</dbReference>
<organism evidence="6 7">
    <name type="scientific">Enteractinococcus coprophilus</name>
    <dbReference type="NCBI Taxonomy" id="1027633"/>
    <lineage>
        <taxon>Bacteria</taxon>
        <taxon>Bacillati</taxon>
        <taxon>Actinomycetota</taxon>
        <taxon>Actinomycetes</taxon>
        <taxon>Micrococcales</taxon>
        <taxon>Micrococcaceae</taxon>
    </lineage>
</organism>
<dbReference type="AlphaFoldDB" id="A0A543ANN5"/>
<comment type="function">
    <text evidence="5">ATP-dependent carboxylate-amine ligase which exhibits weak glutamate--cysteine ligase activity.</text>
</comment>
<comment type="similarity">
    <text evidence="5">Belongs to the glutamate--cysteine ligase type 2 family. YbdK subfamily.</text>
</comment>
<dbReference type="Gene3D" id="3.30.590.20">
    <property type="match status" value="1"/>
</dbReference>
<dbReference type="GO" id="GO:0005524">
    <property type="term" value="F:ATP binding"/>
    <property type="evidence" value="ECO:0007669"/>
    <property type="project" value="UniProtKB-KW"/>
</dbReference>
<gene>
    <name evidence="6" type="ORF">FB556_0618</name>
</gene>
<comment type="catalytic activity">
    <reaction evidence="4 5">
        <text>L-cysteine + L-glutamate + ATP = gamma-L-glutamyl-L-cysteine + ADP + phosphate + H(+)</text>
        <dbReference type="Rhea" id="RHEA:13285"/>
        <dbReference type="ChEBI" id="CHEBI:15378"/>
        <dbReference type="ChEBI" id="CHEBI:29985"/>
        <dbReference type="ChEBI" id="CHEBI:30616"/>
        <dbReference type="ChEBI" id="CHEBI:35235"/>
        <dbReference type="ChEBI" id="CHEBI:43474"/>
        <dbReference type="ChEBI" id="CHEBI:58173"/>
        <dbReference type="ChEBI" id="CHEBI:456216"/>
        <dbReference type="EC" id="6.3.2.2"/>
    </reaction>
</comment>
<name>A0A543ANN5_9MICC</name>
<dbReference type="InterPro" id="IPR006336">
    <property type="entry name" value="GCS2"/>
</dbReference>
<evidence type="ECO:0000256" key="1">
    <source>
        <dbReference type="ARBA" id="ARBA00022598"/>
    </source>
</evidence>
<dbReference type="PANTHER" id="PTHR36510:SF1">
    <property type="entry name" value="GLUTAMATE--CYSTEINE LIGASE 2-RELATED"/>
    <property type="match status" value="1"/>
</dbReference>
<dbReference type="EMBL" id="VFOU01000001">
    <property type="protein sequence ID" value="TQL74165.1"/>
    <property type="molecule type" value="Genomic_DNA"/>
</dbReference>
<dbReference type="Proteomes" id="UP000319746">
    <property type="component" value="Unassembled WGS sequence"/>
</dbReference>
<sequence>MRKFGVEEELLLVDTESLELLPGGALAVAAQGNTIPSGHSLTTEFKQEQVEVNSPPQYTLAGQLEAIRTGRKLAQESAALAGGAVAALPVDPGDHQTHMVPGDRNNQMAHRFGATATEQLTNGFHIHVDIESREEAVIALDRIRIWLPVLLALSSNSPFARELDSGFASYRYQKWTRWPNSGPTEIYGSAAAYDAHLQALFNSGVPLDAGMMYFDARASDHQPTIEVRVADVCLHAEHAAVIAALTRALVETVVRHQDQDPLPVPVTVLRAWTWQASRYGVEGELVQPYTGTPAPAADVVTQLLAEVRPVLDEYKETSIVEAVVDDILQGGSGSAIQRRAYEDHHDFQDVLRVALDATLEQRDLQGIAPSSKAD</sequence>
<keyword evidence="7" id="KW-1185">Reference proteome</keyword>
<dbReference type="NCBIfam" id="NF010041">
    <property type="entry name" value="PRK13517.1-1"/>
    <property type="match status" value="1"/>
</dbReference>
<protein>
    <recommendedName>
        <fullName evidence="5">Putative glutamate--cysteine ligase 2</fullName>
        <ecNumber evidence="5">6.3.2.2</ecNumber>
    </recommendedName>
    <alternativeName>
        <fullName evidence="5">Gamma-glutamylcysteine synthetase 2</fullName>
        <shortName evidence="5">GCS 2</shortName>
        <shortName evidence="5">Gamma-GCS 2</shortName>
    </alternativeName>
</protein>